<evidence type="ECO:0000259" key="7">
    <source>
        <dbReference type="PROSITE" id="PS51742"/>
    </source>
</evidence>
<keyword evidence="4 5" id="KW-0539">Nucleus</keyword>
<dbReference type="EMBL" id="CP039345">
    <property type="protein sequence ID" value="QCD77591.1"/>
    <property type="molecule type" value="Genomic_DNA"/>
</dbReference>
<dbReference type="AlphaFoldDB" id="A0A4D6KSJ1"/>
<evidence type="ECO:0000256" key="3">
    <source>
        <dbReference type="ARBA" id="ARBA00023163"/>
    </source>
</evidence>
<sequence>MQNQCGKLHTSSPSSTQKPEPSSSVNAVVSETSLEQKKDEPRSEEATNISTMRRPRGRPLGSKNKPKPASLMSRDTKNLIESHMLEIASGSDIITNLVQFAGRKKRGFCVLSAIGSIRNVSLQQSLIPDTIMTLEGQLQILSLKGSFLPGATPPTLSVYLAGAKGQVVGGRVVGPLVASGTVFIVLAAFSNAGFDRLPFVFEGGEEASSSNH</sequence>
<feature type="compositionally biased region" description="Basic and acidic residues" evidence="6">
    <location>
        <begin position="34"/>
        <end position="45"/>
    </location>
</feature>
<feature type="compositionally biased region" description="Polar residues" evidence="6">
    <location>
        <begin position="1"/>
        <end position="33"/>
    </location>
</feature>
<name>A0A4D6KSJ1_VIGUN</name>
<evidence type="ECO:0000313" key="8">
    <source>
        <dbReference type="EMBL" id="QCD77591.1"/>
    </source>
</evidence>
<feature type="region of interest" description="Disordered" evidence="6">
    <location>
        <begin position="1"/>
        <end position="73"/>
    </location>
</feature>
<dbReference type="PANTHER" id="PTHR31100:SF8">
    <property type="entry name" value="AT-HOOK MOTIF NUCLEAR-LOCALIZED PROTEIN 19"/>
    <property type="match status" value="1"/>
</dbReference>
<dbReference type="InterPro" id="IPR005175">
    <property type="entry name" value="PPC_dom"/>
</dbReference>
<accession>A0A4D6KSJ1</accession>
<dbReference type="PIRSF" id="PIRSF016021">
    <property type="entry name" value="ESCAROLA"/>
    <property type="match status" value="1"/>
</dbReference>
<evidence type="ECO:0000256" key="4">
    <source>
        <dbReference type="ARBA" id="ARBA00023242"/>
    </source>
</evidence>
<dbReference type="GO" id="GO:0003680">
    <property type="term" value="F:minor groove of adenine-thymine-rich DNA binding"/>
    <property type="evidence" value="ECO:0007669"/>
    <property type="project" value="UniProtKB-UniRule"/>
</dbReference>
<dbReference type="SUPFAM" id="SSF117856">
    <property type="entry name" value="AF0104/ALDC/Ptd012-like"/>
    <property type="match status" value="1"/>
</dbReference>
<keyword evidence="9" id="KW-1185">Reference proteome</keyword>
<keyword evidence="3 5" id="KW-0804">Transcription</keyword>
<dbReference type="PROSITE" id="PS51742">
    <property type="entry name" value="PPC"/>
    <property type="match status" value="1"/>
</dbReference>
<dbReference type="Gene3D" id="3.30.1330.80">
    <property type="entry name" value="Hypothetical protein, similar to alpha- acetolactate decarboxylase, domain 2"/>
    <property type="match status" value="1"/>
</dbReference>
<reference evidence="8 9" key="1">
    <citation type="submission" date="2019-04" db="EMBL/GenBank/DDBJ databases">
        <title>An improved genome assembly and genetic linkage map for asparagus bean, Vigna unguiculata ssp. sesquipedialis.</title>
        <authorList>
            <person name="Xia Q."/>
            <person name="Zhang R."/>
            <person name="Dong Y."/>
        </authorList>
    </citation>
    <scope>NUCLEOTIDE SEQUENCE [LARGE SCALE GENOMIC DNA]</scope>
    <source>
        <tissue evidence="8">Leaf</tissue>
    </source>
</reference>
<dbReference type="PANTHER" id="PTHR31100">
    <property type="entry name" value="AT-HOOK MOTIF NUCLEAR-LOCALIZED PROTEIN 15"/>
    <property type="match status" value="1"/>
</dbReference>
<dbReference type="InterPro" id="IPR014476">
    <property type="entry name" value="AHL15-29"/>
</dbReference>
<gene>
    <name evidence="8" type="ORF">DEO72_LG1g1217</name>
</gene>
<evidence type="ECO:0000256" key="2">
    <source>
        <dbReference type="ARBA" id="ARBA00023125"/>
    </source>
</evidence>
<organism evidence="8 9">
    <name type="scientific">Vigna unguiculata</name>
    <name type="common">Cowpea</name>
    <dbReference type="NCBI Taxonomy" id="3917"/>
    <lineage>
        <taxon>Eukaryota</taxon>
        <taxon>Viridiplantae</taxon>
        <taxon>Streptophyta</taxon>
        <taxon>Embryophyta</taxon>
        <taxon>Tracheophyta</taxon>
        <taxon>Spermatophyta</taxon>
        <taxon>Magnoliopsida</taxon>
        <taxon>eudicotyledons</taxon>
        <taxon>Gunneridae</taxon>
        <taxon>Pentapetalae</taxon>
        <taxon>rosids</taxon>
        <taxon>fabids</taxon>
        <taxon>Fabales</taxon>
        <taxon>Fabaceae</taxon>
        <taxon>Papilionoideae</taxon>
        <taxon>50 kb inversion clade</taxon>
        <taxon>NPAAA clade</taxon>
        <taxon>indigoferoid/millettioid clade</taxon>
        <taxon>Phaseoleae</taxon>
        <taxon>Vigna</taxon>
    </lineage>
</organism>
<comment type="subcellular location">
    <subcellularLocation>
        <location evidence="5">Nucleus</location>
    </subcellularLocation>
</comment>
<evidence type="ECO:0000313" key="9">
    <source>
        <dbReference type="Proteomes" id="UP000501690"/>
    </source>
</evidence>
<dbReference type="Pfam" id="PF03479">
    <property type="entry name" value="PCC"/>
    <property type="match status" value="1"/>
</dbReference>
<proteinExistence type="predicted"/>
<dbReference type="GO" id="GO:0005634">
    <property type="term" value="C:nucleus"/>
    <property type="evidence" value="ECO:0007669"/>
    <property type="project" value="UniProtKB-SubCell"/>
</dbReference>
<feature type="domain" description="PPC" evidence="7">
    <location>
        <begin position="77"/>
        <end position="210"/>
    </location>
</feature>
<keyword evidence="1 5" id="KW-0805">Transcription regulation</keyword>
<evidence type="ECO:0000256" key="5">
    <source>
        <dbReference type="PIRNR" id="PIRNR016021"/>
    </source>
</evidence>
<dbReference type="Proteomes" id="UP000501690">
    <property type="component" value="Linkage Group LG1"/>
</dbReference>
<keyword evidence="2 5" id="KW-0238">DNA-binding</keyword>
<comment type="function">
    <text evidence="5">Transcription factor that specifically binds AT-rich DNA sequences related to the nuclear matrix attachment regions (MARs).</text>
</comment>
<evidence type="ECO:0000256" key="1">
    <source>
        <dbReference type="ARBA" id="ARBA00023015"/>
    </source>
</evidence>
<protein>
    <recommendedName>
        <fullName evidence="5">AT-hook motif nuclear-localized protein</fullName>
    </recommendedName>
</protein>
<dbReference type="GO" id="GO:0003700">
    <property type="term" value="F:DNA-binding transcription factor activity"/>
    <property type="evidence" value="ECO:0007669"/>
    <property type="project" value="TreeGrafter"/>
</dbReference>
<evidence type="ECO:0000256" key="6">
    <source>
        <dbReference type="SAM" id="MobiDB-lite"/>
    </source>
</evidence>
<dbReference type="CDD" id="cd11378">
    <property type="entry name" value="DUF296"/>
    <property type="match status" value="1"/>
</dbReference>